<dbReference type="Gene3D" id="3.40.630.10">
    <property type="entry name" value="Zn peptidases"/>
    <property type="match status" value="1"/>
</dbReference>
<evidence type="ECO:0000259" key="3">
    <source>
        <dbReference type="Pfam" id="PF07687"/>
    </source>
</evidence>
<organism evidence="4 5">
    <name type="scientific">Parahaliea maris</name>
    <dbReference type="NCBI Taxonomy" id="2716870"/>
    <lineage>
        <taxon>Bacteria</taxon>
        <taxon>Pseudomonadati</taxon>
        <taxon>Pseudomonadota</taxon>
        <taxon>Gammaproteobacteria</taxon>
        <taxon>Cellvibrionales</taxon>
        <taxon>Halieaceae</taxon>
        <taxon>Parahaliea</taxon>
    </lineage>
</organism>
<protein>
    <submittedName>
        <fullName evidence="4">Amidohydrolase</fullName>
    </submittedName>
</protein>
<dbReference type="Gene3D" id="3.30.70.360">
    <property type="match status" value="1"/>
</dbReference>
<dbReference type="InterPro" id="IPR017439">
    <property type="entry name" value="Amidohydrolase"/>
</dbReference>
<dbReference type="AlphaFoldDB" id="A0A5C8ZQ48"/>
<dbReference type="GO" id="GO:0046657">
    <property type="term" value="P:folic acid catabolic process"/>
    <property type="evidence" value="ECO:0007669"/>
    <property type="project" value="TreeGrafter"/>
</dbReference>
<evidence type="ECO:0000256" key="2">
    <source>
        <dbReference type="SAM" id="SignalP"/>
    </source>
</evidence>
<dbReference type="PIRSF" id="PIRSF037227">
    <property type="entry name" value="Aminobenzoyl-glu_utiliz_pB"/>
    <property type="match status" value="1"/>
</dbReference>
<keyword evidence="1 4" id="KW-0378">Hydrolase</keyword>
<evidence type="ECO:0000256" key="1">
    <source>
        <dbReference type="ARBA" id="ARBA00022801"/>
    </source>
</evidence>
<dbReference type="Proteomes" id="UP000321039">
    <property type="component" value="Unassembled WGS sequence"/>
</dbReference>
<dbReference type="InterPro" id="IPR002933">
    <property type="entry name" value="Peptidase_M20"/>
</dbReference>
<dbReference type="InterPro" id="IPR011650">
    <property type="entry name" value="Peptidase_M20_dimer"/>
</dbReference>
<dbReference type="Pfam" id="PF07687">
    <property type="entry name" value="M20_dimer"/>
    <property type="match status" value="1"/>
</dbReference>
<dbReference type="PANTHER" id="PTHR30575">
    <property type="entry name" value="PEPTIDASE M20"/>
    <property type="match status" value="1"/>
</dbReference>
<reference evidence="4 5" key="1">
    <citation type="submission" date="2019-08" db="EMBL/GenBank/DDBJ databases">
        <title>Parahaliea maris sp. nov., isolated from the surface seawater.</title>
        <authorList>
            <person name="Liu Y."/>
        </authorList>
    </citation>
    <scope>NUCLEOTIDE SEQUENCE [LARGE SCALE GENOMIC DNA]</scope>
    <source>
        <strain evidence="4 5">HSLHS9</strain>
    </source>
</reference>
<dbReference type="FunFam" id="3.30.70.360:FF:000004">
    <property type="entry name" value="Peptidase M20 domain-containing protein 2"/>
    <property type="match status" value="1"/>
</dbReference>
<accession>A0A5C8ZQ48</accession>
<dbReference type="RefSeq" id="WP_148070098.1">
    <property type="nucleotide sequence ID" value="NZ_VRZA01000009.1"/>
</dbReference>
<dbReference type="InterPro" id="IPR052030">
    <property type="entry name" value="Peptidase_M20/M20A_hydrolases"/>
</dbReference>
<proteinExistence type="predicted"/>
<feature type="chain" id="PRO_5023109154" evidence="2">
    <location>
        <begin position="23"/>
        <end position="476"/>
    </location>
</feature>
<name>A0A5C8ZQ48_9GAMM</name>
<dbReference type="GO" id="GO:0005737">
    <property type="term" value="C:cytoplasm"/>
    <property type="evidence" value="ECO:0007669"/>
    <property type="project" value="TreeGrafter"/>
</dbReference>
<feature type="domain" description="Peptidase M20 dimerisation" evidence="3">
    <location>
        <begin position="206"/>
        <end position="298"/>
    </location>
</feature>
<dbReference type="EMBL" id="VRZA01000009">
    <property type="protein sequence ID" value="TXS89849.1"/>
    <property type="molecule type" value="Genomic_DNA"/>
</dbReference>
<sequence length="476" mass="50869">MPRFTSLAAGLLLSAASLTSAAASGDSMLEYLNRHAGDYADIADAIWDNAELGYQETKSSTLLRETLAGEGFAIETGVAGIPTAFVASYGKGGPVIALLAEFDALPGISQSANPVREEVEGKNAGHACGHHLFGAGSVAAATAVKRWLEQNDIPGTVRLYGTPAEEGGSGKVYMVRAGLFDDVDAVLVWHPGDRNTSDPATSLANKSAKFRFYGQSSHAAVAPERGRSALDGVEAMNFMVNMMREHVPQESRIHYVITSGGSAPNVVPDFAEVFYYVRHPKAAELQKIWTRVMAAAEGAAQGTGTRLEAEVIHGNHSMLPNETLATAMHKRLEEVGGVQYDAAERAYADKISKTLNLSEDLTGMEARVEPMEFIQGMGSTDVGDVSWQVPTVEMGAATWVPGTAPHSWQAIAAGGMSIGHKGMMVAAKTMALTAADLYQNPQLLKAAQEEFEQRRGKDFHYEALLGDRAPPLDYRK</sequence>
<dbReference type="SUPFAM" id="SSF53187">
    <property type="entry name" value="Zn-dependent exopeptidases"/>
    <property type="match status" value="1"/>
</dbReference>
<dbReference type="SUPFAM" id="SSF55031">
    <property type="entry name" value="Bacterial exopeptidase dimerisation domain"/>
    <property type="match status" value="1"/>
</dbReference>
<keyword evidence="5" id="KW-1185">Reference proteome</keyword>
<feature type="signal peptide" evidence="2">
    <location>
        <begin position="1"/>
        <end position="22"/>
    </location>
</feature>
<dbReference type="Pfam" id="PF01546">
    <property type="entry name" value="Peptidase_M20"/>
    <property type="match status" value="1"/>
</dbReference>
<comment type="caution">
    <text evidence="4">The sequence shown here is derived from an EMBL/GenBank/DDBJ whole genome shotgun (WGS) entry which is preliminary data.</text>
</comment>
<gene>
    <name evidence="4" type="ORF">FV139_19145</name>
</gene>
<evidence type="ECO:0000313" key="4">
    <source>
        <dbReference type="EMBL" id="TXS89849.1"/>
    </source>
</evidence>
<keyword evidence="2" id="KW-0732">Signal</keyword>
<dbReference type="InterPro" id="IPR017145">
    <property type="entry name" value="Aminobenzoyl-glu_utiliz_pB"/>
</dbReference>
<dbReference type="GO" id="GO:0016805">
    <property type="term" value="F:dipeptidase activity"/>
    <property type="evidence" value="ECO:0007669"/>
    <property type="project" value="TreeGrafter"/>
</dbReference>
<dbReference type="GO" id="GO:0071713">
    <property type="term" value="F:para-aminobenzoyl-glutamate hydrolase activity"/>
    <property type="evidence" value="ECO:0007669"/>
    <property type="project" value="TreeGrafter"/>
</dbReference>
<dbReference type="PANTHER" id="PTHR30575:SF0">
    <property type="entry name" value="XAA-ARG DIPEPTIDASE"/>
    <property type="match status" value="1"/>
</dbReference>
<dbReference type="InterPro" id="IPR036264">
    <property type="entry name" value="Bact_exopeptidase_dim_dom"/>
</dbReference>
<evidence type="ECO:0000313" key="5">
    <source>
        <dbReference type="Proteomes" id="UP000321039"/>
    </source>
</evidence>
<dbReference type="NCBIfam" id="TIGR01891">
    <property type="entry name" value="amidohydrolases"/>
    <property type="match status" value="1"/>
</dbReference>